<protein>
    <recommendedName>
        <fullName evidence="2">SBP-type domain-containing protein</fullName>
    </recommendedName>
</protein>
<dbReference type="EMBL" id="QGKX02000004">
    <property type="protein sequence ID" value="KAF3603232.1"/>
    <property type="molecule type" value="Genomic_DNA"/>
</dbReference>
<dbReference type="GO" id="GO:0005634">
    <property type="term" value="C:nucleus"/>
    <property type="evidence" value="ECO:0007669"/>
    <property type="project" value="InterPro"/>
</dbReference>
<evidence type="ECO:0000313" key="3">
    <source>
        <dbReference type="EMBL" id="KAF3603232.1"/>
    </source>
</evidence>
<feature type="domain" description="SBP-type" evidence="2">
    <location>
        <begin position="1"/>
        <end position="41"/>
    </location>
</feature>
<dbReference type="InterPro" id="IPR004333">
    <property type="entry name" value="SBP_dom"/>
</dbReference>
<proteinExistence type="predicted"/>
<dbReference type="GO" id="GO:0003677">
    <property type="term" value="F:DNA binding"/>
    <property type="evidence" value="ECO:0007669"/>
    <property type="project" value="InterPro"/>
</dbReference>
<dbReference type="GO" id="GO:0008270">
    <property type="term" value="F:zinc ion binding"/>
    <property type="evidence" value="ECO:0007669"/>
    <property type="project" value="UniProtKB-KW"/>
</dbReference>
<keyword evidence="1" id="KW-0479">Metal-binding</keyword>
<dbReference type="InterPro" id="IPR036893">
    <property type="entry name" value="SBP_sf"/>
</dbReference>
<evidence type="ECO:0000259" key="2">
    <source>
        <dbReference type="PROSITE" id="PS51141"/>
    </source>
</evidence>
<sequence length="115" mass="13169">MPKTPKAQPPAKRFHVLPDFEKGKRSCWRKLERHNNIRKRKHVDKGEVASKQQQVNRTRGPTRITAAIVRVGIGHRVQGPRPTAVRPAKTQLKMVPRRDKWVAGGPNCHLYLQGM</sequence>
<comment type="caution">
    <text evidence="3">The sequence shown here is derived from an EMBL/GenBank/DDBJ whole genome shotgun (WGS) entry which is preliminary data.</text>
</comment>
<reference evidence="3" key="1">
    <citation type="submission" date="2019-12" db="EMBL/GenBank/DDBJ databases">
        <title>Genome sequencing and annotation of Brassica cretica.</title>
        <authorList>
            <person name="Studholme D.J."/>
            <person name="Sarris P."/>
        </authorList>
    </citation>
    <scope>NUCLEOTIDE SEQUENCE</scope>
    <source>
        <strain evidence="3">PFS-109/04</strain>
        <tissue evidence="3">Leaf</tissue>
    </source>
</reference>
<name>A0A8S9SMJ7_BRACR</name>
<dbReference type="Proteomes" id="UP000712600">
    <property type="component" value="Unassembled WGS sequence"/>
</dbReference>
<accession>A0A8S9SMJ7</accession>
<organism evidence="3 4">
    <name type="scientific">Brassica cretica</name>
    <name type="common">Mustard</name>
    <dbReference type="NCBI Taxonomy" id="69181"/>
    <lineage>
        <taxon>Eukaryota</taxon>
        <taxon>Viridiplantae</taxon>
        <taxon>Streptophyta</taxon>
        <taxon>Embryophyta</taxon>
        <taxon>Tracheophyta</taxon>
        <taxon>Spermatophyta</taxon>
        <taxon>Magnoliopsida</taxon>
        <taxon>eudicotyledons</taxon>
        <taxon>Gunneridae</taxon>
        <taxon>Pentapetalae</taxon>
        <taxon>rosids</taxon>
        <taxon>malvids</taxon>
        <taxon>Brassicales</taxon>
        <taxon>Brassicaceae</taxon>
        <taxon>Brassiceae</taxon>
        <taxon>Brassica</taxon>
    </lineage>
</organism>
<keyword evidence="1" id="KW-0862">Zinc</keyword>
<gene>
    <name evidence="3" type="ORF">F2Q69_00038006</name>
</gene>
<evidence type="ECO:0000313" key="4">
    <source>
        <dbReference type="Proteomes" id="UP000712600"/>
    </source>
</evidence>
<dbReference type="PROSITE" id="PS51141">
    <property type="entry name" value="ZF_SBP"/>
    <property type="match status" value="1"/>
</dbReference>
<keyword evidence="1" id="KW-0863">Zinc-finger</keyword>
<dbReference type="SUPFAM" id="SSF103612">
    <property type="entry name" value="SBT domain"/>
    <property type="match status" value="1"/>
</dbReference>
<dbReference type="AlphaFoldDB" id="A0A8S9SMJ7"/>
<evidence type="ECO:0000256" key="1">
    <source>
        <dbReference type="PROSITE-ProRule" id="PRU00470"/>
    </source>
</evidence>